<evidence type="ECO:0000313" key="1">
    <source>
        <dbReference type="EMBL" id="CAD8290142.1"/>
    </source>
</evidence>
<accession>A0A7R9VAW2</accession>
<protein>
    <submittedName>
        <fullName evidence="1">Uncharacterized protein</fullName>
    </submittedName>
</protein>
<dbReference type="AlphaFoldDB" id="A0A7R9VAW2"/>
<reference evidence="1" key="1">
    <citation type="submission" date="2021-01" db="EMBL/GenBank/DDBJ databases">
        <authorList>
            <person name="Corre E."/>
            <person name="Pelletier E."/>
            <person name="Niang G."/>
            <person name="Scheremetjew M."/>
            <person name="Finn R."/>
            <person name="Kale V."/>
            <person name="Holt S."/>
            <person name="Cochrane G."/>
            <person name="Meng A."/>
            <person name="Brown T."/>
            <person name="Cohen L."/>
        </authorList>
    </citation>
    <scope>NUCLEOTIDE SEQUENCE</scope>
    <source>
        <strain evidence="1">CCMP219</strain>
    </source>
</reference>
<gene>
    <name evidence="1" type="ORF">CEUR00632_LOCUS10181</name>
</gene>
<organism evidence="1">
    <name type="scientific">Chlamydomonas euryale</name>
    <dbReference type="NCBI Taxonomy" id="1486919"/>
    <lineage>
        <taxon>Eukaryota</taxon>
        <taxon>Viridiplantae</taxon>
        <taxon>Chlorophyta</taxon>
        <taxon>core chlorophytes</taxon>
        <taxon>Chlorophyceae</taxon>
        <taxon>CS clade</taxon>
        <taxon>Chlamydomonadales</taxon>
        <taxon>Chlamydomonadaceae</taxon>
        <taxon>Chlamydomonas</taxon>
    </lineage>
</organism>
<dbReference type="EMBL" id="HBEC01022148">
    <property type="protein sequence ID" value="CAD8290142.1"/>
    <property type="molecule type" value="Transcribed_RNA"/>
</dbReference>
<name>A0A7R9VAW2_9CHLO</name>
<sequence length="121" mass="12444">MDVVLAVTACRCTGFSSAPAQRWCRILHAPAAVLSSAYLRLGLVFSCLPPLPPLACVSCLLLLLVSGCTMGALALPPTFSSFGIGMVDGCLLRAERGLSLVAEGALLAFASALNARSVAHL</sequence>
<proteinExistence type="predicted"/>